<dbReference type="Proteomes" id="UP000237798">
    <property type="component" value="Unassembled WGS sequence"/>
</dbReference>
<dbReference type="GO" id="GO:0005886">
    <property type="term" value="C:plasma membrane"/>
    <property type="evidence" value="ECO:0007669"/>
    <property type="project" value="UniProtKB-SubCell"/>
</dbReference>
<name>A0A2T0BPR0_9CLOT</name>
<dbReference type="PANTHER" id="PTHR32089">
    <property type="entry name" value="METHYL-ACCEPTING CHEMOTAXIS PROTEIN MCPB"/>
    <property type="match status" value="1"/>
</dbReference>
<feature type="domain" description="Methyl-accepting transducer" evidence="11">
    <location>
        <begin position="460"/>
        <end position="725"/>
    </location>
</feature>
<evidence type="ECO:0000313" key="14">
    <source>
        <dbReference type="Proteomes" id="UP000237798"/>
    </source>
</evidence>
<keyword evidence="2" id="KW-1003">Cell membrane</keyword>
<keyword evidence="6 10" id="KW-0472">Membrane</keyword>
<dbReference type="GO" id="GO:0006935">
    <property type="term" value="P:chemotaxis"/>
    <property type="evidence" value="ECO:0007669"/>
    <property type="project" value="UniProtKB-KW"/>
</dbReference>
<dbReference type="Pfam" id="PF00015">
    <property type="entry name" value="MCPsignal"/>
    <property type="match status" value="1"/>
</dbReference>
<keyword evidence="7 9" id="KW-0807">Transducer</keyword>
<dbReference type="RefSeq" id="WP_242977498.1">
    <property type="nucleotide sequence ID" value="NZ_JALCPJ010000003.1"/>
</dbReference>
<keyword evidence="14" id="KW-1185">Reference proteome</keyword>
<evidence type="ECO:0000256" key="9">
    <source>
        <dbReference type="PROSITE-ProRule" id="PRU00284"/>
    </source>
</evidence>
<dbReference type="Gene3D" id="1.10.287.950">
    <property type="entry name" value="Methyl-accepting chemotaxis protein"/>
    <property type="match status" value="1"/>
</dbReference>
<comment type="subcellular location">
    <subcellularLocation>
        <location evidence="1">Cell membrane</location>
        <topology evidence="1">Multi-pass membrane protein</topology>
    </subcellularLocation>
</comment>
<dbReference type="SUPFAM" id="SSF103190">
    <property type="entry name" value="Sensory domain-like"/>
    <property type="match status" value="1"/>
</dbReference>
<dbReference type="Gene3D" id="3.30.450.20">
    <property type="entry name" value="PAS domain"/>
    <property type="match status" value="1"/>
</dbReference>
<evidence type="ECO:0000256" key="3">
    <source>
        <dbReference type="ARBA" id="ARBA00022500"/>
    </source>
</evidence>
<dbReference type="AlphaFoldDB" id="A0A2T0BPR0"/>
<dbReference type="CDD" id="cd06225">
    <property type="entry name" value="HAMP"/>
    <property type="match status" value="1"/>
</dbReference>
<dbReference type="EMBL" id="PVXP01000011">
    <property type="protein sequence ID" value="PRR85822.1"/>
    <property type="molecule type" value="Genomic_DNA"/>
</dbReference>
<gene>
    <name evidence="13" type="primary">pctA</name>
    <name evidence="13" type="ORF">CLLU_11640</name>
</gene>
<evidence type="ECO:0000256" key="6">
    <source>
        <dbReference type="ARBA" id="ARBA00023136"/>
    </source>
</evidence>
<feature type="domain" description="HAMP" evidence="12">
    <location>
        <begin position="396"/>
        <end position="448"/>
    </location>
</feature>
<dbReference type="InterPro" id="IPR003660">
    <property type="entry name" value="HAMP_dom"/>
</dbReference>
<keyword evidence="4 10" id="KW-0812">Transmembrane</keyword>
<evidence type="ECO:0000256" key="1">
    <source>
        <dbReference type="ARBA" id="ARBA00004651"/>
    </source>
</evidence>
<dbReference type="PANTHER" id="PTHR32089:SF112">
    <property type="entry name" value="LYSOZYME-LIKE PROTEIN-RELATED"/>
    <property type="match status" value="1"/>
</dbReference>
<evidence type="ECO:0000313" key="13">
    <source>
        <dbReference type="EMBL" id="PRR85822.1"/>
    </source>
</evidence>
<proteinExistence type="inferred from homology"/>
<evidence type="ECO:0000256" key="7">
    <source>
        <dbReference type="ARBA" id="ARBA00023224"/>
    </source>
</evidence>
<dbReference type="InterPro" id="IPR004089">
    <property type="entry name" value="MCPsignal_dom"/>
</dbReference>
<evidence type="ECO:0000256" key="4">
    <source>
        <dbReference type="ARBA" id="ARBA00022692"/>
    </source>
</evidence>
<protein>
    <submittedName>
        <fullName evidence="13">Methyl-accepting chemotaxis protein PctA</fullName>
    </submittedName>
</protein>
<comment type="similarity">
    <text evidence="8">Belongs to the methyl-accepting chemotaxis (MCP) protein family.</text>
</comment>
<dbReference type="GO" id="GO:0007165">
    <property type="term" value="P:signal transduction"/>
    <property type="evidence" value="ECO:0007669"/>
    <property type="project" value="UniProtKB-KW"/>
</dbReference>
<organism evidence="13 14">
    <name type="scientific">Clostridium luticellarii</name>
    <dbReference type="NCBI Taxonomy" id="1691940"/>
    <lineage>
        <taxon>Bacteria</taxon>
        <taxon>Bacillati</taxon>
        <taxon>Bacillota</taxon>
        <taxon>Clostridia</taxon>
        <taxon>Eubacteriales</taxon>
        <taxon>Clostridiaceae</taxon>
        <taxon>Clostridium</taxon>
    </lineage>
</organism>
<keyword evidence="3" id="KW-0145">Chemotaxis</keyword>
<feature type="transmembrane region" description="Helical" evidence="10">
    <location>
        <begin position="98"/>
        <end position="121"/>
    </location>
</feature>
<dbReference type="PROSITE" id="PS50111">
    <property type="entry name" value="CHEMOTAXIS_TRANSDUC_2"/>
    <property type="match status" value="1"/>
</dbReference>
<evidence type="ECO:0000256" key="5">
    <source>
        <dbReference type="ARBA" id="ARBA00022989"/>
    </source>
</evidence>
<reference evidence="13 14" key="1">
    <citation type="submission" date="2018-03" db="EMBL/GenBank/DDBJ databases">
        <title>Genome sequence of Clostridium luticellarii DSM 29923.</title>
        <authorList>
            <person name="Poehlein A."/>
            <person name="Daniel R."/>
        </authorList>
    </citation>
    <scope>NUCLEOTIDE SEQUENCE [LARGE SCALE GENOMIC DNA]</scope>
    <source>
        <strain evidence="13 14">DSM 29923</strain>
    </source>
</reference>
<dbReference type="InterPro" id="IPR033479">
    <property type="entry name" value="dCache_1"/>
</dbReference>
<keyword evidence="5 10" id="KW-1133">Transmembrane helix</keyword>
<dbReference type="PROSITE" id="PS50885">
    <property type="entry name" value="HAMP"/>
    <property type="match status" value="1"/>
</dbReference>
<evidence type="ECO:0000256" key="10">
    <source>
        <dbReference type="SAM" id="Phobius"/>
    </source>
</evidence>
<sequence length="754" mass="84135">MRKAVSKYLHIFIVIKKKISSVFKMKAFSILKEKIGSIFKTKAFGVLKEKISPIFKTKAFDTLKKKVSPVFKTKIFITLKKKIGPVLKIRINSVVMKIILQIGILVVCICGFFGVLSYYTFYTAMEKNINSSLQDKAQESSKLLSSILQQQVRSMKEIASRSEIKSMNPEVQVPVLAERTKELNYSSLYVMDLSGMAYMQTGGKTKMNLENADSAYLKKAIQGNITIDGPYFNVNGDEIISVAVPIKDTAGKITGVLFSNISTSELNKFVQSMKVGESGYCFIINKEGTKVAHKNLTLVLNRDNTIKNSKRDNSLVGLANIEKNMIQGKKGAGYYKQNGKEMLLAYAPVSGVDWYLGLVIDKGEILSSVSALKYNMTAATFVFILAGIFVGIVIARQIKKPLSNIREYAGEMSNFNFRYKINTKRKDEFGQTVADLNCALDNIKHMIKYAKEESLAALNSSNHVNHMFQESECEVKVVSDKSREITSNMQEVMTSIEEVENSIFSIKDKVEKTVDEANSGLKLADNINKKAVNIRNDIENSGQNIKKYYNDSSEKLKNSFETIKVVKNISKMLNEIKGISKKTNMLALNALIEASRAGEYGKGFMVVAKEVKKLADRCADMSDSMQQDIKTIIMAVGTLVDSSRDVLEFVDEKVMADYVKVIDVSREYQNDGVKMTAVIKKFYDLMEDINVSQHNLSNIIEGIGKSVDKCTEAVSNISGSMNSIQEKNADIASNTDKNAKEAKKLMGIVDRFKI</sequence>
<dbReference type="SUPFAM" id="SSF58104">
    <property type="entry name" value="Methyl-accepting chemotaxis protein (MCP) signaling domain"/>
    <property type="match status" value="1"/>
</dbReference>
<evidence type="ECO:0000256" key="2">
    <source>
        <dbReference type="ARBA" id="ARBA00022475"/>
    </source>
</evidence>
<dbReference type="CDD" id="cd12912">
    <property type="entry name" value="PDC2_MCP_like"/>
    <property type="match status" value="1"/>
</dbReference>
<feature type="transmembrane region" description="Helical" evidence="10">
    <location>
        <begin position="374"/>
        <end position="395"/>
    </location>
</feature>
<dbReference type="Pfam" id="PF02743">
    <property type="entry name" value="dCache_1"/>
    <property type="match status" value="1"/>
</dbReference>
<evidence type="ECO:0000256" key="8">
    <source>
        <dbReference type="ARBA" id="ARBA00029447"/>
    </source>
</evidence>
<dbReference type="SMART" id="SM00283">
    <property type="entry name" value="MA"/>
    <property type="match status" value="1"/>
</dbReference>
<accession>A0A2T0BPR0</accession>
<dbReference type="InterPro" id="IPR029151">
    <property type="entry name" value="Sensor-like_sf"/>
</dbReference>
<comment type="caution">
    <text evidence="13">The sequence shown here is derived from an EMBL/GenBank/DDBJ whole genome shotgun (WGS) entry which is preliminary data.</text>
</comment>
<dbReference type="CDD" id="cd18773">
    <property type="entry name" value="PDC1_HK_sensor"/>
    <property type="match status" value="1"/>
</dbReference>
<evidence type="ECO:0000259" key="12">
    <source>
        <dbReference type="PROSITE" id="PS50885"/>
    </source>
</evidence>
<evidence type="ECO:0000259" key="11">
    <source>
        <dbReference type="PROSITE" id="PS50111"/>
    </source>
</evidence>